<proteinExistence type="predicted"/>
<dbReference type="RefSeq" id="WP_075526315.1">
    <property type="nucleotide sequence ID" value="NZ_CP017560.1"/>
</dbReference>
<dbReference type="AlphaFoldDB" id="A0A1D8JBY7"/>
<accession>A0A1D8JBY7</accession>
<dbReference type="KEGG" id="surl:BI350_00270"/>
<evidence type="ECO:0000313" key="2">
    <source>
        <dbReference type="Proteomes" id="UP000185746"/>
    </source>
</evidence>
<keyword evidence="2" id="KW-1185">Reference proteome</keyword>
<name>A0A1D8JBY7_9BACL</name>
<organism evidence="1 2">
    <name type="scientific">Sporosarcina ureilytica</name>
    <dbReference type="NCBI Taxonomy" id="298596"/>
    <lineage>
        <taxon>Bacteria</taxon>
        <taxon>Bacillati</taxon>
        <taxon>Bacillota</taxon>
        <taxon>Bacilli</taxon>
        <taxon>Bacillales</taxon>
        <taxon>Caryophanaceae</taxon>
        <taxon>Sporosarcina</taxon>
    </lineage>
</organism>
<sequence length="160" mass="18535">MKTLLTQETVFVEKDVLKGFHQFDKEADVQINRMIYYPYYFFEFKVHAKSLLKFNGKVGCTIDALGGRGAIVDVQPEFFESQVEHLAVPSIVIVQEEASKKAEEFVFEHTSTKAKFITTPTIKQISSQLFYRPFWIAEYRRNEEEQQLIVDAVSGSYHPL</sequence>
<dbReference type="EMBL" id="CP017560">
    <property type="protein sequence ID" value="AOV06224.1"/>
    <property type="molecule type" value="Genomic_DNA"/>
</dbReference>
<evidence type="ECO:0000313" key="1">
    <source>
        <dbReference type="EMBL" id="AOV06224.1"/>
    </source>
</evidence>
<reference evidence="1 2" key="1">
    <citation type="submission" date="2016-09" db="EMBL/GenBank/DDBJ databases">
        <title>Complete genome sequence of the Lysinibacillus sphaericus LMG 22257, a specie of Bacillus with ureolytic activity that can effectively biodeposit calcium carbonate.</title>
        <authorList>
            <person name="Yan W."/>
        </authorList>
    </citation>
    <scope>NUCLEOTIDE SEQUENCE [LARGE SCALE GENOMIC DNA]</scope>
    <source>
        <strain evidence="1 2">LMG 22257</strain>
    </source>
</reference>
<protein>
    <submittedName>
        <fullName evidence="1">Uncharacterized protein</fullName>
    </submittedName>
</protein>
<gene>
    <name evidence="1" type="ORF">BI350_00270</name>
</gene>
<dbReference type="Proteomes" id="UP000185746">
    <property type="component" value="Chromosome"/>
</dbReference>